<dbReference type="Gene3D" id="3.30.360.10">
    <property type="entry name" value="Dihydrodipicolinate Reductase, domain 2"/>
    <property type="match status" value="1"/>
</dbReference>
<dbReference type="RefSeq" id="WP_210251970.1">
    <property type="nucleotide sequence ID" value="NZ_WMBQ01000003.1"/>
</dbReference>
<dbReference type="SUPFAM" id="SSF51735">
    <property type="entry name" value="NAD(P)-binding Rossmann-fold domains"/>
    <property type="match status" value="1"/>
</dbReference>
<evidence type="ECO:0000259" key="1">
    <source>
        <dbReference type="Pfam" id="PF03435"/>
    </source>
</evidence>
<name>A0A6I3KQQ7_9HYPH</name>
<comment type="caution">
    <text evidence="2">The sequence shown here is derived from an EMBL/GenBank/DDBJ whole genome shotgun (WGS) entry which is preliminary data.</text>
</comment>
<keyword evidence="3" id="KW-1185">Reference proteome</keyword>
<dbReference type="EMBL" id="WMBQ01000003">
    <property type="protein sequence ID" value="MTD96310.1"/>
    <property type="molecule type" value="Genomic_DNA"/>
</dbReference>
<reference evidence="2 3" key="1">
    <citation type="submission" date="2019-11" db="EMBL/GenBank/DDBJ databases">
        <title>Identification of a novel strain.</title>
        <authorList>
            <person name="Xu Q."/>
            <person name="Wang G."/>
        </authorList>
    </citation>
    <scope>NUCLEOTIDE SEQUENCE [LARGE SCALE GENOMIC DNA]</scope>
    <source>
        <strain evidence="3">xq</strain>
    </source>
</reference>
<proteinExistence type="predicted"/>
<dbReference type="Gene3D" id="3.40.50.720">
    <property type="entry name" value="NAD(P)-binding Rossmann-like Domain"/>
    <property type="match status" value="1"/>
</dbReference>
<dbReference type="PANTHER" id="PTHR43796:SF2">
    <property type="entry name" value="CARBOXYNORSPERMIDINE SYNTHASE"/>
    <property type="match status" value="1"/>
</dbReference>
<dbReference type="AlphaFoldDB" id="A0A6I3KQQ7"/>
<sequence>MGRIIIVGGYGAFGARAAERLAREPGLDVIIAGRSLASARAQAGMLSPTAEASVTAAALDATRVTAQELRALAPGVVINASGPFQAQDYHLARTCIAAGCHYVDLADARGFVTGITQLDAEARAANVSVVSGASSVPGLSSAAVRHMAGNLAQLDEVHIGISPGNSFDPGIATAASIISAAGKPIQARSGGRWTTLYAWHGLHRHVFPEIGARWMSDVDVPDLELLPQHYPELRTARFSAGLEVSVFHLGLWAAAGLVRAGLLRDLGALAPPMLAAKRRLSMLGTDAGGMFVRVVGRDQQGTSRASTWTLIARRGDGPYVPAMASVILAKRLVTGEGPPPGATPCFGLFPLADFEAEVADLDITCTLEREAQIAA</sequence>
<protein>
    <recommendedName>
        <fullName evidence="1">Saccharopine dehydrogenase NADP binding domain-containing protein</fullName>
    </recommendedName>
</protein>
<dbReference type="PANTHER" id="PTHR43796">
    <property type="entry name" value="CARBOXYNORSPERMIDINE SYNTHASE"/>
    <property type="match status" value="1"/>
</dbReference>
<feature type="domain" description="Saccharopine dehydrogenase NADP binding" evidence="1">
    <location>
        <begin position="4"/>
        <end position="125"/>
    </location>
</feature>
<dbReference type="InterPro" id="IPR036291">
    <property type="entry name" value="NAD(P)-bd_dom_sf"/>
</dbReference>
<evidence type="ECO:0000313" key="2">
    <source>
        <dbReference type="EMBL" id="MTD96310.1"/>
    </source>
</evidence>
<organism evidence="2 3">
    <name type="scientific">Hyphomicrobium album</name>
    <dbReference type="NCBI Taxonomy" id="2665159"/>
    <lineage>
        <taxon>Bacteria</taxon>
        <taxon>Pseudomonadati</taxon>
        <taxon>Pseudomonadota</taxon>
        <taxon>Alphaproteobacteria</taxon>
        <taxon>Hyphomicrobiales</taxon>
        <taxon>Hyphomicrobiaceae</taxon>
        <taxon>Hyphomicrobium</taxon>
    </lineage>
</organism>
<gene>
    <name evidence="2" type="ORF">GIW81_18375</name>
</gene>
<dbReference type="InterPro" id="IPR005097">
    <property type="entry name" value="Sacchrp_dh_NADP-bd"/>
</dbReference>
<dbReference type="Pfam" id="PF03435">
    <property type="entry name" value="Sacchrp_dh_NADP"/>
    <property type="match status" value="1"/>
</dbReference>
<accession>A0A6I3KQQ7</accession>
<dbReference type="Proteomes" id="UP000440694">
    <property type="component" value="Unassembled WGS sequence"/>
</dbReference>
<evidence type="ECO:0000313" key="3">
    <source>
        <dbReference type="Proteomes" id="UP000440694"/>
    </source>
</evidence>